<evidence type="ECO:0008006" key="3">
    <source>
        <dbReference type="Google" id="ProtNLM"/>
    </source>
</evidence>
<organism evidence="1 2">
    <name type="scientific">Alkalicoccobacillus plakortidis</name>
    <dbReference type="NCBI Taxonomy" id="444060"/>
    <lineage>
        <taxon>Bacteria</taxon>
        <taxon>Bacillati</taxon>
        <taxon>Bacillota</taxon>
        <taxon>Bacilli</taxon>
        <taxon>Bacillales</taxon>
        <taxon>Bacillaceae</taxon>
        <taxon>Alkalicoccobacillus</taxon>
    </lineage>
</organism>
<dbReference type="EMBL" id="LJJD01000024">
    <property type="protein sequence ID" value="KQL56771.1"/>
    <property type="molecule type" value="Genomic_DNA"/>
</dbReference>
<dbReference type="Gene3D" id="1.10.287.1100">
    <property type="entry name" value="Sporulation inhibitor A"/>
    <property type="match status" value="1"/>
</dbReference>
<evidence type="ECO:0000313" key="2">
    <source>
        <dbReference type="Proteomes" id="UP000051061"/>
    </source>
</evidence>
<evidence type="ECO:0000313" key="1">
    <source>
        <dbReference type="EMBL" id="KQL56771.1"/>
    </source>
</evidence>
<accession>A0A9D5I0M7</accession>
<protein>
    <recommendedName>
        <fullName evidence="3">Sporulation histidine kinase inhibitor Sda</fullName>
    </recommendedName>
</protein>
<dbReference type="AlphaFoldDB" id="A0A9D5I0M7"/>
<dbReference type="Proteomes" id="UP000051061">
    <property type="component" value="Unassembled WGS sequence"/>
</dbReference>
<gene>
    <name evidence="1" type="ORF">AN965_11740</name>
</gene>
<reference evidence="1 2" key="1">
    <citation type="submission" date="2015-09" db="EMBL/GenBank/DDBJ databases">
        <title>Genome sequencing project for genomic taxonomy and phylogenomics of Bacillus-like bacteria.</title>
        <authorList>
            <person name="Liu B."/>
            <person name="Wang J."/>
            <person name="Zhu Y."/>
            <person name="Liu G."/>
            <person name="Chen Q."/>
            <person name="Chen Z."/>
            <person name="Lan J."/>
            <person name="Che J."/>
            <person name="Ge C."/>
            <person name="Shi H."/>
            <person name="Pan Z."/>
            <person name="Liu X."/>
        </authorList>
    </citation>
    <scope>NUCLEOTIDE SEQUENCE [LARGE SCALE GENOMIC DNA]</scope>
    <source>
        <strain evidence="1 2">DSM 19153</strain>
    </source>
</reference>
<proteinExistence type="predicted"/>
<dbReference type="InterPro" id="IPR036916">
    <property type="entry name" value="Sda_sf"/>
</dbReference>
<sequence length="68" mass="7638">MSLKSLPNQCLLEAYTHALTLALPEDFILILKKEILLRMQSNNQNAPATSFVLLPKSDIGNELKKNDQ</sequence>
<comment type="caution">
    <text evidence="1">The sequence shown here is derived from an EMBL/GenBank/DDBJ whole genome shotgun (WGS) entry which is preliminary data.</text>
</comment>
<dbReference type="Pfam" id="PF08970">
    <property type="entry name" value="Sda"/>
    <property type="match status" value="1"/>
</dbReference>
<dbReference type="SUPFAM" id="SSF100985">
    <property type="entry name" value="Sporulation inhibitor Sda"/>
    <property type="match status" value="1"/>
</dbReference>
<dbReference type="InterPro" id="IPR015064">
    <property type="entry name" value="Sda"/>
</dbReference>
<keyword evidence="2" id="KW-1185">Reference proteome</keyword>
<name>A0A9D5I0M7_9BACI</name>